<evidence type="ECO:0000259" key="11">
    <source>
        <dbReference type="PROSITE" id="PS50011"/>
    </source>
</evidence>
<keyword evidence="6 9" id="KW-0067">ATP-binding</keyword>
<keyword evidence="5" id="KW-0418">Kinase</keyword>
<dbReference type="EC" id="2.7.11.25" evidence="2"/>
<dbReference type="GO" id="GO:0005524">
    <property type="term" value="F:ATP binding"/>
    <property type="evidence" value="ECO:0007669"/>
    <property type="project" value="UniProtKB-UniRule"/>
</dbReference>
<evidence type="ECO:0000256" key="1">
    <source>
        <dbReference type="ARBA" id="ARBA00006529"/>
    </source>
</evidence>
<comment type="catalytic activity">
    <reaction evidence="8">
        <text>L-seryl-[protein] + ATP = O-phospho-L-seryl-[protein] + ADP + H(+)</text>
        <dbReference type="Rhea" id="RHEA:17989"/>
        <dbReference type="Rhea" id="RHEA-COMP:9863"/>
        <dbReference type="Rhea" id="RHEA-COMP:11604"/>
        <dbReference type="ChEBI" id="CHEBI:15378"/>
        <dbReference type="ChEBI" id="CHEBI:29999"/>
        <dbReference type="ChEBI" id="CHEBI:30616"/>
        <dbReference type="ChEBI" id="CHEBI:83421"/>
        <dbReference type="ChEBI" id="CHEBI:456216"/>
        <dbReference type="EC" id="2.7.11.25"/>
    </reaction>
</comment>
<dbReference type="InterPro" id="IPR011009">
    <property type="entry name" value="Kinase-like_dom_sf"/>
</dbReference>
<feature type="domain" description="Protein kinase" evidence="11">
    <location>
        <begin position="317"/>
        <end position="575"/>
    </location>
</feature>
<dbReference type="Proteomes" id="UP000825935">
    <property type="component" value="Chromosome 25"/>
</dbReference>
<dbReference type="SMART" id="SM00220">
    <property type="entry name" value="S_TKc"/>
    <property type="match status" value="1"/>
</dbReference>
<protein>
    <recommendedName>
        <fullName evidence="2">mitogen-activated protein kinase kinase kinase</fullName>
        <ecNumber evidence="2">2.7.11.25</ecNumber>
    </recommendedName>
</protein>
<evidence type="ECO:0000256" key="6">
    <source>
        <dbReference type="ARBA" id="ARBA00022840"/>
    </source>
</evidence>
<feature type="compositionally biased region" description="Polar residues" evidence="10">
    <location>
        <begin position="46"/>
        <end position="63"/>
    </location>
</feature>
<evidence type="ECO:0000256" key="2">
    <source>
        <dbReference type="ARBA" id="ARBA00012406"/>
    </source>
</evidence>
<dbReference type="PANTHER" id="PTHR48016">
    <property type="entry name" value="MAP KINASE KINASE KINASE SSK2-RELATED-RELATED"/>
    <property type="match status" value="1"/>
</dbReference>
<proteinExistence type="inferred from homology"/>
<accession>A0A8T2RQA1</accession>
<dbReference type="Gene3D" id="1.10.510.10">
    <property type="entry name" value="Transferase(Phosphotransferase) domain 1"/>
    <property type="match status" value="1"/>
</dbReference>
<comment type="catalytic activity">
    <reaction evidence="7">
        <text>L-threonyl-[protein] + ATP = O-phospho-L-threonyl-[protein] + ADP + H(+)</text>
        <dbReference type="Rhea" id="RHEA:46608"/>
        <dbReference type="Rhea" id="RHEA-COMP:11060"/>
        <dbReference type="Rhea" id="RHEA-COMP:11605"/>
        <dbReference type="ChEBI" id="CHEBI:15378"/>
        <dbReference type="ChEBI" id="CHEBI:30013"/>
        <dbReference type="ChEBI" id="CHEBI:30616"/>
        <dbReference type="ChEBI" id="CHEBI:61977"/>
        <dbReference type="ChEBI" id="CHEBI:456216"/>
        <dbReference type="EC" id="2.7.11.25"/>
    </reaction>
</comment>
<dbReference type="Pfam" id="PF00069">
    <property type="entry name" value="Pkinase"/>
    <property type="match status" value="1"/>
</dbReference>
<dbReference type="PROSITE" id="PS50011">
    <property type="entry name" value="PROTEIN_KINASE_DOM"/>
    <property type="match status" value="1"/>
</dbReference>
<feature type="region of interest" description="Disordered" evidence="10">
    <location>
        <begin position="228"/>
        <end position="308"/>
    </location>
</feature>
<feature type="compositionally biased region" description="Low complexity" evidence="10">
    <location>
        <begin position="1"/>
        <end position="20"/>
    </location>
</feature>
<dbReference type="PROSITE" id="PS00107">
    <property type="entry name" value="PROTEIN_KINASE_ATP"/>
    <property type="match status" value="1"/>
</dbReference>
<comment type="caution">
    <text evidence="12">The sequence shown here is derived from an EMBL/GenBank/DDBJ whole genome shotgun (WGS) entry which is preliminary data.</text>
</comment>
<feature type="region of interest" description="Disordered" evidence="10">
    <location>
        <begin position="37"/>
        <end position="118"/>
    </location>
</feature>
<keyword evidence="3" id="KW-0808">Transferase</keyword>
<feature type="compositionally biased region" description="Low complexity" evidence="10">
    <location>
        <begin position="287"/>
        <end position="305"/>
    </location>
</feature>
<evidence type="ECO:0000256" key="4">
    <source>
        <dbReference type="ARBA" id="ARBA00022741"/>
    </source>
</evidence>
<evidence type="ECO:0000256" key="3">
    <source>
        <dbReference type="ARBA" id="ARBA00022679"/>
    </source>
</evidence>
<feature type="compositionally biased region" description="Basic and acidic residues" evidence="10">
    <location>
        <begin position="675"/>
        <end position="691"/>
    </location>
</feature>
<keyword evidence="4 9" id="KW-0547">Nucleotide-binding</keyword>
<dbReference type="GO" id="GO:0004709">
    <property type="term" value="F:MAP kinase kinase kinase activity"/>
    <property type="evidence" value="ECO:0007669"/>
    <property type="project" value="UniProtKB-EC"/>
</dbReference>
<feature type="region of interest" description="Disordered" evidence="10">
    <location>
        <begin position="768"/>
        <end position="804"/>
    </location>
</feature>
<dbReference type="InterPro" id="IPR050538">
    <property type="entry name" value="MAP_kinase_kinase_kinase"/>
</dbReference>
<organism evidence="12 13">
    <name type="scientific">Ceratopteris richardii</name>
    <name type="common">Triangle waterfern</name>
    <dbReference type="NCBI Taxonomy" id="49495"/>
    <lineage>
        <taxon>Eukaryota</taxon>
        <taxon>Viridiplantae</taxon>
        <taxon>Streptophyta</taxon>
        <taxon>Embryophyta</taxon>
        <taxon>Tracheophyta</taxon>
        <taxon>Polypodiopsida</taxon>
        <taxon>Polypodiidae</taxon>
        <taxon>Polypodiales</taxon>
        <taxon>Pteridineae</taxon>
        <taxon>Pteridaceae</taxon>
        <taxon>Parkerioideae</taxon>
        <taxon>Ceratopteris</taxon>
    </lineage>
</organism>
<gene>
    <name evidence="12" type="ORF">KP509_25G050800</name>
</gene>
<evidence type="ECO:0000313" key="12">
    <source>
        <dbReference type="EMBL" id="KAH7298602.1"/>
    </source>
</evidence>
<dbReference type="FunFam" id="1.10.510.10:FF:001239">
    <property type="entry name" value="Predicted protein"/>
    <property type="match status" value="1"/>
</dbReference>
<dbReference type="OrthoDB" id="266718at2759"/>
<dbReference type="InterPro" id="IPR017441">
    <property type="entry name" value="Protein_kinase_ATP_BS"/>
</dbReference>
<feature type="region of interest" description="Disordered" evidence="10">
    <location>
        <begin position="599"/>
        <end position="708"/>
    </location>
</feature>
<dbReference type="OMA" id="LMYLSEC"/>
<evidence type="ECO:0000256" key="10">
    <source>
        <dbReference type="SAM" id="MobiDB-lite"/>
    </source>
</evidence>
<feature type="region of interest" description="Disordered" evidence="10">
    <location>
        <begin position="1"/>
        <end position="23"/>
    </location>
</feature>
<dbReference type="GO" id="GO:0005737">
    <property type="term" value="C:cytoplasm"/>
    <property type="evidence" value="ECO:0007669"/>
    <property type="project" value="TreeGrafter"/>
</dbReference>
<name>A0A8T2RQA1_CERRI</name>
<feature type="binding site" evidence="9">
    <location>
        <position position="346"/>
    </location>
    <ligand>
        <name>ATP</name>
        <dbReference type="ChEBI" id="CHEBI:30616"/>
    </ligand>
</feature>
<dbReference type="EMBL" id="CM035430">
    <property type="protein sequence ID" value="KAH7298602.1"/>
    <property type="molecule type" value="Genomic_DNA"/>
</dbReference>
<feature type="compositionally biased region" description="Low complexity" evidence="10">
    <location>
        <begin position="88"/>
        <end position="97"/>
    </location>
</feature>
<evidence type="ECO:0000256" key="7">
    <source>
        <dbReference type="ARBA" id="ARBA00047559"/>
    </source>
</evidence>
<comment type="similarity">
    <text evidence="1">Belongs to the protein kinase superfamily. STE Ser/Thr protein kinase family. MAP kinase kinase kinase subfamily.</text>
</comment>
<dbReference type="SUPFAM" id="SSF56112">
    <property type="entry name" value="Protein kinase-like (PK-like)"/>
    <property type="match status" value="1"/>
</dbReference>
<evidence type="ECO:0000256" key="5">
    <source>
        <dbReference type="ARBA" id="ARBA00022777"/>
    </source>
</evidence>
<dbReference type="InterPro" id="IPR000719">
    <property type="entry name" value="Prot_kinase_dom"/>
</dbReference>
<dbReference type="AlphaFoldDB" id="A0A8T2RQA1"/>
<evidence type="ECO:0000256" key="8">
    <source>
        <dbReference type="ARBA" id="ARBA00048329"/>
    </source>
</evidence>
<evidence type="ECO:0000313" key="13">
    <source>
        <dbReference type="Proteomes" id="UP000825935"/>
    </source>
</evidence>
<keyword evidence="13" id="KW-1185">Reference proteome</keyword>
<sequence length="804" mass="88529">MQNWFSGGKSSSPGSNSSGKKGLENFLSKLKLKNLNKDERRFSLESDGSANGSTGCETKSPSTLYPLPFVPSPLSPTQLERGESFPLPSNTASPSATAEEEEFGFGSGSASSVNAQEMPAPNEVGSCLLFPALQRSTEVAVHTYQRSGLGNNNGDLSPRHKGISLLQNLGQLSSPQLNQRFLSSVLKTVAGTNVDTHERNWMSGCQEIPVRSPQEKFATDQPFGNFLKVPKSFENSPVPSPKGRSAAPSPRLQSAAVSPLHPRASNGGIQESSMHGNEAHPLPLPPNSSNHTYSSSSPMSPGVPRSIDKPINLQTGWHKGAPLGSGTFGHVYAGFHRESGQSCAIKEVLIIADSERSMESAKQLRQEILMLSQMKHPNIVQYYGCEMFEDRLFIYLEFMSNGSIHNIIKQYGPLSESCIRAYTRQILLGLCYLHGKNTVHRDIKGANILVDKGGEVKLADFGMAKHVNDQSCLLSFKGSPYWMAPEVVQNKNGYSFPVDIWSLGCTVLEMATGKPPWSQHHGPQVVAIFKIGNSKDIPEIPENLSEDTKNFLHECLQRDPQKRPTAAQLLEHPFVRADSRVSEVLTSAVQILKTMEKAPLAGGGSRRGNSSTPLSPSFSPYARGAEDEDLHCRSPLSGDAGLPISGCRSPRFEGDRREISVSNVPRSPRSPRSPRASDWKGDSAYRTESRLVRQYTPNGSPRRRSSSVWDETALHAQNNESRGSQQGADNRIIQRKTEYLSQRFYEDRQLSQRFYEDRQPSQRFYDDVQPSQHLYEDPQPYLAMATSSPFPDPVGNEKSNHLYA</sequence>
<reference evidence="12" key="1">
    <citation type="submission" date="2021-08" db="EMBL/GenBank/DDBJ databases">
        <title>WGS assembly of Ceratopteris richardii.</title>
        <authorList>
            <person name="Marchant D.B."/>
            <person name="Chen G."/>
            <person name="Jenkins J."/>
            <person name="Shu S."/>
            <person name="Leebens-Mack J."/>
            <person name="Grimwood J."/>
            <person name="Schmutz J."/>
            <person name="Soltis P."/>
            <person name="Soltis D."/>
            <person name="Chen Z.-H."/>
        </authorList>
    </citation>
    <scope>NUCLEOTIDE SEQUENCE</scope>
    <source>
        <strain evidence="12">Whitten #5841</strain>
        <tissue evidence="12">Leaf</tissue>
    </source>
</reference>
<evidence type="ECO:0000256" key="9">
    <source>
        <dbReference type="PROSITE-ProRule" id="PRU10141"/>
    </source>
</evidence>
<feature type="compositionally biased region" description="Polar residues" evidence="10">
    <location>
        <begin position="607"/>
        <end position="618"/>
    </location>
</feature>
<dbReference type="PANTHER" id="PTHR48016:SF17">
    <property type="entry name" value="MITOGEN-ACTIVATED PROTEIN KINASE KINASE KINASE YODA"/>
    <property type="match status" value="1"/>
</dbReference>
<feature type="compositionally biased region" description="Basic and acidic residues" evidence="10">
    <location>
        <begin position="650"/>
        <end position="659"/>
    </location>
</feature>